<dbReference type="InterPro" id="IPR048191">
    <property type="entry name" value="YoaI-like"/>
</dbReference>
<dbReference type="Proteomes" id="UP001286589">
    <property type="component" value="Unassembled WGS sequence"/>
</dbReference>
<evidence type="ECO:0000313" key="7">
    <source>
        <dbReference type="EMBL" id="MDV2863069.1"/>
    </source>
</evidence>
<proteinExistence type="predicted"/>
<comment type="caution">
    <text evidence="7">The sequence shown here is derived from an EMBL/GenBank/DDBJ whole genome shotgun (WGS) entry which is preliminary data.</text>
</comment>
<dbReference type="RefSeq" id="WP_277922270.1">
    <property type="nucleotide sequence ID" value="NZ_CP011602.1"/>
</dbReference>
<name>A0AB35RNR7_9ENTR</name>
<evidence type="ECO:0000256" key="3">
    <source>
        <dbReference type="ARBA" id="ARBA00022989"/>
    </source>
</evidence>
<dbReference type="NCBIfam" id="NF041475">
    <property type="entry name" value="membrane_YoaI"/>
    <property type="match status" value="1"/>
</dbReference>
<evidence type="ECO:0000256" key="2">
    <source>
        <dbReference type="ARBA" id="ARBA00022692"/>
    </source>
</evidence>
<dbReference type="EMBL" id="JAWJAC010000006">
    <property type="protein sequence ID" value="MDV2863069.1"/>
    <property type="molecule type" value="Genomic_DNA"/>
</dbReference>
<evidence type="ECO:0000256" key="5">
    <source>
        <dbReference type="ARBA" id="ARBA00035689"/>
    </source>
</evidence>
<gene>
    <name evidence="7" type="primary">yoaI</name>
    <name evidence="7" type="ORF">R0H02_11410</name>
</gene>
<keyword evidence="8" id="KW-1185">Reference proteome</keyword>
<accession>A0AB35RNR7</accession>
<keyword evidence="4 6" id="KW-0472">Membrane</keyword>
<organism evidence="7 8">
    <name type="scientific">Phytobacter ursingii</name>
    <dbReference type="NCBI Taxonomy" id="1972431"/>
    <lineage>
        <taxon>Bacteria</taxon>
        <taxon>Pseudomonadati</taxon>
        <taxon>Pseudomonadota</taxon>
        <taxon>Gammaproteobacteria</taxon>
        <taxon>Enterobacterales</taxon>
        <taxon>Enterobacteriaceae</taxon>
        <taxon>Phytobacter</taxon>
    </lineage>
</organism>
<feature type="transmembrane region" description="Helical" evidence="6">
    <location>
        <begin position="12"/>
        <end position="30"/>
    </location>
</feature>
<evidence type="ECO:0000256" key="4">
    <source>
        <dbReference type="ARBA" id="ARBA00023136"/>
    </source>
</evidence>
<keyword evidence="2 6" id="KW-0812">Transmembrane</keyword>
<keyword evidence="3 6" id="KW-1133">Transmembrane helix</keyword>
<reference evidence="7 8" key="1">
    <citation type="submission" date="2023-10" db="EMBL/GenBank/DDBJ databases">
        <title>Phytobacter spp. The emergence of a new genus of hospital-origin enterobacteria encoding carbapenemases in Argentina.</title>
        <authorList>
            <person name="Vay C."/>
            <person name="Almuzara M."/>
            <person name="Traglia G.M."/>
            <person name="Campos J."/>
        </authorList>
    </citation>
    <scope>NUCLEOTIDE SEQUENCE [LARGE SCALE GENOMIC DNA]</scope>
    <source>
        <strain evidence="7 8">CVMA36</strain>
    </source>
</reference>
<evidence type="ECO:0000256" key="6">
    <source>
        <dbReference type="SAM" id="Phobius"/>
    </source>
</evidence>
<evidence type="ECO:0000256" key="1">
    <source>
        <dbReference type="ARBA" id="ARBA00004167"/>
    </source>
</evidence>
<sequence>MNDFILTDGVIITSSFIAIMVVLVVSVLALEKAGWP</sequence>
<protein>
    <recommendedName>
        <fullName evidence="5">Uncharacterized protein YoaI</fullName>
    </recommendedName>
</protein>
<dbReference type="GO" id="GO:0016020">
    <property type="term" value="C:membrane"/>
    <property type="evidence" value="ECO:0007669"/>
    <property type="project" value="UniProtKB-SubCell"/>
</dbReference>
<evidence type="ECO:0000313" key="8">
    <source>
        <dbReference type="Proteomes" id="UP001286589"/>
    </source>
</evidence>
<dbReference type="AlphaFoldDB" id="A0AB35RNR7"/>
<comment type="subcellular location">
    <subcellularLocation>
        <location evidence="1">Membrane</location>
        <topology evidence="1">Single-pass membrane protein</topology>
    </subcellularLocation>
</comment>